<keyword evidence="13 19" id="KW-0472">Membrane</keyword>
<dbReference type="KEGG" id="dmm:dnm_033050"/>
<evidence type="ECO:0000256" key="8">
    <source>
        <dbReference type="ARBA" id="ARBA00022741"/>
    </source>
</evidence>
<dbReference type="PRINTS" id="PR00344">
    <property type="entry name" value="BCTRLSENSOR"/>
</dbReference>
<organism evidence="24 25">
    <name type="scientific">Desulfonema magnum</name>
    <dbReference type="NCBI Taxonomy" id="45655"/>
    <lineage>
        <taxon>Bacteria</taxon>
        <taxon>Pseudomonadati</taxon>
        <taxon>Thermodesulfobacteriota</taxon>
        <taxon>Desulfobacteria</taxon>
        <taxon>Desulfobacterales</taxon>
        <taxon>Desulfococcaceae</taxon>
        <taxon>Desulfonema</taxon>
    </lineage>
</organism>
<evidence type="ECO:0000256" key="5">
    <source>
        <dbReference type="ARBA" id="ARBA00022553"/>
    </source>
</evidence>
<dbReference type="InterPro" id="IPR003660">
    <property type="entry name" value="HAMP_dom"/>
</dbReference>
<dbReference type="SUPFAM" id="SSF103190">
    <property type="entry name" value="Sensory domain-like"/>
    <property type="match status" value="1"/>
</dbReference>
<keyword evidence="8" id="KW-0547">Nucleotide-binding</keyword>
<feature type="transmembrane region" description="Helical" evidence="19">
    <location>
        <begin position="198"/>
        <end position="220"/>
    </location>
</feature>
<dbReference type="PROSITE" id="PS50885">
    <property type="entry name" value="HAMP"/>
    <property type="match status" value="1"/>
</dbReference>
<dbReference type="CDD" id="cd06225">
    <property type="entry name" value="HAMP"/>
    <property type="match status" value="1"/>
</dbReference>
<dbReference type="PANTHER" id="PTHR45339:SF1">
    <property type="entry name" value="HYBRID SIGNAL TRANSDUCTION HISTIDINE KINASE J"/>
    <property type="match status" value="1"/>
</dbReference>
<feature type="modified residue" description="4-aspartylphosphate" evidence="17">
    <location>
        <position position="622"/>
    </location>
</feature>
<feature type="transmembrane region" description="Helical" evidence="19">
    <location>
        <begin position="20"/>
        <end position="38"/>
    </location>
</feature>
<evidence type="ECO:0000256" key="12">
    <source>
        <dbReference type="ARBA" id="ARBA00023012"/>
    </source>
</evidence>
<evidence type="ECO:0000256" key="4">
    <source>
        <dbReference type="ARBA" id="ARBA00022475"/>
    </source>
</evidence>
<keyword evidence="25" id="KW-1185">Reference proteome</keyword>
<dbReference type="InterPro" id="IPR008207">
    <property type="entry name" value="Sig_transdc_His_kin_Hpt_dom"/>
</dbReference>
<dbReference type="PROSITE" id="PS50109">
    <property type="entry name" value="HIS_KIN"/>
    <property type="match status" value="1"/>
</dbReference>
<evidence type="ECO:0000256" key="7">
    <source>
        <dbReference type="ARBA" id="ARBA00022692"/>
    </source>
</evidence>
<dbReference type="GO" id="GO:0005524">
    <property type="term" value="F:ATP binding"/>
    <property type="evidence" value="ECO:0007669"/>
    <property type="project" value="UniProtKB-KW"/>
</dbReference>
<evidence type="ECO:0000256" key="3">
    <source>
        <dbReference type="ARBA" id="ARBA00012438"/>
    </source>
</evidence>
<evidence type="ECO:0000313" key="25">
    <source>
        <dbReference type="Proteomes" id="UP000663722"/>
    </source>
</evidence>
<dbReference type="Gene3D" id="1.10.287.130">
    <property type="match status" value="1"/>
</dbReference>
<accession>A0A975BKU5</accession>
<keyword evidence="5 17" id="KW-0597">Phosphoprotein</keyword>
<dbReference type="InterPro" id="IPR029151">
    <property type="entry name" value="Sensor-like_sf"/>
</dbReference>
<evidence type="ECO:0000313" key="24">
    <source>
        <dbReference type="EMBL" id="QTA87275.1"/>
    </source>
</evidence>
<dbReference type="Pfam" id="PF02518">
    <property type="entry name" value="HATPase_c"/>
    <property type="match status" value="1"/>
</dbReference>
<evidence type="ECO:0000256" key="15">
    <source>
        <dbReference type="ARBA" id="ARBA00068150"/>
    </source>
</evidence>
<dbReference type="InterPro" id="IPR036641">
    <property type="entry name" value="HPT_dom_sf"/>
</dbReference>
<dbReference type="PANTHER" id="PTHR45339">
    <property type="entry name" value="HYBRID SIGNAL TRANSDUCTION HISTIDINE KINASE J"/>
    <property type="match status" value="1"/>
</dbReference>
<dbReference type="CDD" id="cd17546">
    <property type="entry name" value="REC_hyHK_CKI1_RcsC-like"/>
    <property type="match status" value="2"/>
</dbReference>
<dbReference type="InterPro" id="IPR005467">
    <property type="entry name" value="His_kinase_dom"/>
</dbReference>
<comment type="subunit">
    <text evidence="14">At low DSF concentrations, interacts with RpfF.</text>
</comment>
<feature type="modified residue" description="Phosphohistidine" evidence="16">
    <location>
        <position position="943"/>
    </location>
</feature>
<evidence type="ECO:0000256" key="9">
    <source>
        <dbReference type="ARBA" id="ARBA00022777"/>
    </source>
</evidence>
<evidence type="ECO:0000256" key="16">
    <source>
        <dbReference type="PROSITE-ProRule" id="PRU00110"/>
    </source>
</evidence>
<dbReference type="InterPro" id="IPR003594">
    <property type="entry name" value="HATPase_dom"/>
</dbReference>
<sequence length="1099" mass="122933">MSDNASEDKISVKRSIKWKLIAIMMVLMACLVAILTYTQISSQKEMLEDELNKRISLIKENLIERGKSLIADLVRQVENDIASFNFSGAMKSVRDRVENNEEIKYAVLMDTFGVVLIHTLISDPALNKLTERDIQAIDRKRIVITEFREGNESVIEIVKPVQISTKPWGVLRLICSLKHLDKEIETSRSQIQQEIKKIVYKSTLTSLGFMAVCFVIVFILSASVLKPLILLTHSARKLSKGDFSVSSNIRVRSKDEVGVLGTAFIEMSKDLKRSYEKLEEYSKTLEQKVAERTRELGHKNIRLNKALMEVETARKDAETANRAKGDFLANMSHEIRTPMNAIINMTNLALRNEISPKTRNYLNTVRTSAHSLLVLINDILDISKIEAGKLHLESVDFQLHDVTDNLADMFSEKVSESGIELVILIDDDVPCALVGDPLRFGQILINLVNNAIKFTDKGEIIVSVSLVEKNAERATLRTAVSDTGIGISREILPRLFTSFTQADSSITRKFGGTGLGLAICKQLAEMMNGEAWAESEPDLGSTFYFTASLARQRGHKEKRHKLPADLQGMKALVADGKEASLKVLENILKSFTFDVTLASFGQQVLEILAETDTNSYDLVIVDQRMPDSDGTEIAKKIREDLKLTRIPVIITTNFGEEGSADQAGGIPKVNSFLVKPVKPSLLFDIIMEVFGQESPRESEHEETAKKQNAVTEKIRGANVLLVEDNIINQQVATEVLRIAGVSSEVAGNGKQAIQFICRGMPEECPYDAVLMDVQMPEIDGFEATRIIRNWENALSHKYPRLNIEQKHSQFSICRIPIIAMTAHVMKGDQKKCIASGMDDYVAKPINTEELYSVLAKWIKPKAGNPLIQQPEPETQQASAASQLPATAKLSGIDTESALKRFMGNKKLFKKLLSEFSRDYKNTPDNIRAALKKGDIRLAQELTHAIKGVAGNLSAQALYMAAIQLESGIKQRKTTKALNGLLEDFEYTLTEILDSVKKSEAEDGKTEFFEPEFSKPQFSDNSKVEILPLLVELSQMLLKNNPKAESYLNSMKAHLDDLGIEQEIIIQLENQINRFNFKSALKTLSDIEKMTRVLLQLRKR</sequence>
<keyword evidence="6" id="KW-0808">Transferase</keyword>
<feature type="domain" description="HAMP" evidence="22">
    <location>
        <begin position="222"/>
        <end position="276"/>
    </location>
</feature>
<dbReference type="Gene3D" id="1.20.120.160">
    <property type="entry name" value="HPT domain"/>
    <property type="match status" value="1"/>
</dbReference>
<dbReference type="Gene3D" id="3.40.50.2300">
    <property type="match status" value="2"/>
</dbReference>
<feature type="domain" description="Response regulatory" evidence="21">
    <location>
        <begin position="718"/>
        <end position="858"/>
    </location>
</feature>
<dbReference type="EC" id="2.7.13.3" evidence="3"/>
<feature type="coiled-coil region" evidence="18">
    <location>
        <begin position="268"/>
        <end position="323"/>
    </location>
</feature>
<name>A0A975BKU5_9BACT</name>
<keyword evidence="11 19" id="KW-1133">Transmembrane helix</keyword>
<feature type="modified residue" description="4-aspartylphosphate" evidence="17">
    <location>
        <position position="772"/>
    </location>
</feature>
<feature type="domain" description="Histidine kinase" evidence="20">
    <location>
        <begin position="330"/>
        <end position="551"/>
    </location>
</feature>
<evidence type="ECO:0000256" key="17">
    <source>
        <dbReference type="PROSITE-ProRule" id="PRU00169"/>
    </source>
</evidence>
<dbReference type="InterPro" id="IPR004358">
    <property type="entry name" value="Sig_transdc_His_kin-like_C"/>
</dbReference>
<evidence type="ECO:0000256" key="2">
    <source>
        <dbReference type="ARBA" id="ARBA00004651"/>
    </source>
</evidence>
<feature type="domain" description="Response regulatory" evidence="21">
    <location>
        <begin position="570"/>
        <end position="690"/>
    </location>
</feature>
<evidence type="ECO:0000256" key="19">
    <source>
        <dbReference type="SAM" id="Phobius"/>
    </source>
</evidence>
<keyword evidence="9 24" id="KW-0418">Kinase</keyword>
<dbReference type="SMART" id="SM00304">
    <property type="entry name" value="HAMP"/>
    <property type="match status" value="1"/>
</dbReference>
<dbReference type="InterPro" id="IPR011006">
    <property type="entry name" value="CheY-like_superfamily"/>
</dbReference>
<dbReference type="RefSeq" id="WP_207682534.1">
    <property type="nucleotide sequence ID" value="NZ_CP061800.1"/>
</dbReference>
<dbReference type="SUPFAM" id="SSF158472">
    <property type="entry name" value="HAMP domain-like"/>
    <property type="match status" value="1"/>
</dbReference>
<dbReference type="GO" id="GO:0000155">
    <property type="term" value="F:phosphorelay sensor kinase activity"/>
    <property type="evidence" value="ECO:0007669"/>
    <property type="project" value="InterPro"/>
</dbReference>
<dbReference type="SUPFAM" id="SSF47226">
    <property type="entry name" value="Histidine-containing phosphotransfer domain, HPT domain"/>
    <property type="match status" value="1"/>
</dbReference>
<dbReference type="Pfam" id="PF00072">
    <property type="entry name" value="Response_reg"/>
    <property type="match status" value="2"/>
</dbReference>
<keyword evidence="7 19" id="KW-0812">Transmembrane</keyword>
<dbReference type="FunFam" id="3.30.565.10:FF:000010">
    <property type="entry name" value="Sensor histidine kinase RcsC"/>
    <property type="match status" value="1"/>
</dbReference>
<comment type="catalytic activity">
    <reaction evidence="1">
        <text>ATP + protein L-histidine = ADP + protein N-phospho-L-histidine.</text>
        <dbReference type="EC" id="2.7.13.3"/>
    </reaction>
</comment>
<evidence type="ECO:0000256" key="11">
    <source>
        <dbReference type="ARBA" id="ARBA00022989"/>
    </source>
</evidence>
<dbReference type="CDD" id="cd00082">
    <property type="entry name" value="HisKA"/>
    <property type="match status" value="1"/>
</dbReference>
<dbReference type="FunFam" id="1.10.287.130:FF:000002">
    <property type="entry name" value="Two-component osmosensing histidine kinase"/>
    <property type="match status" value="1"/>
</dbReference>
<evidence type="ECO:0000256" key="6">
    <source>
        <dbReference type="ARBA" id="ARBA00022679"/>
    </source>
</evidence>
<dbReference type="InterPro" id="IPR001789">
    <property type="entry name" value="Sig_transdc_resp-reg_receiver"/>
</dbReference>
<evidence type="ECO:0000256" key="18">
    <source>
        <dbReference type="SAM" id="Coils"/>
    </source>
</evidence>
<evidence type="ECO:0000256" key="1">
    <source>
        <dbReference type="ARBA" id="ARBA00000085"/>
    </source>
</evidence>
<evidence type="ECO:0000256" key="14">
    <source>
        <dbReference type="ARBA" id="ARBA00064003"/>
    </source>
</evidence>
<dbReference type="InterPro" id="IPR036890">
    <property type="entry name" value="HATPase_C_sf"/>
</dbReference>
<dbReference type="SUPFAM" id="SSF55874">
    <property type="entry name" value="ATPase domain of HSP90 chaperone/DNA topoisomerase II/histidine kinase"/>
    <property type="match status" value="1"/>
</dbReference>
<dbReference type="Gene3D" id="6.10.340.10">
    <property type="match status" value="1"/>
</dbReference>
<dbReference type="InterPro" id="IPR036097">
    <property type="entry name" value="HisK_dim/P_sf"/>
</dbReference>
<dbReference type="Proteomes" id="UP000663722">
    <property type="component" value="Chromosome"/>
</dbReference>
<dbReference type="Pfam" id="PF00672">
    <property type="entry name" value="HAMP"/>
    <property type="match status" value="1"/>
</dbReference>
<gene>
    <name evidence="24" type="ORF">dnm_033050</name>
</gene>
<comment type="subcellular location">
    <subcellularLocation>
        <location evidence="2">Cell membrane</location>
        <topology evidence="2">Multi-pass membrane protein</topology>
    </subcellularLocation>
</comment>
<dbReference type="Pfam" id="PF01627">
    <property type="entry name" value="Hpt"/>
    <property type="match status" value="1"/>
</dbReference>
<dbReference type="Gene3D" id="3.30.565.10">
    <property type="entry name" value="Histidine kinase-like ATPase, C-terminal domain"/>
    <property type="match status" value="1"/>
</dbReference>
<evidence type="ECO:0000259" key="23">
    <source>
        <dbReference type="PROSITE" id="PS50894"/>
    </source>
</evidence>
<dbReference type="InterPro" id="IPR003661">
    <property type="entry name" value="HisK_dim/P_dom"/>
</dbReference>
<evidence type="ECO:0000259" key="22">
    <source>
        <dbReference type="PROSITE" id="PS50885"/>
    </source>
</evidence>
<dbReference type="SMART" id="SM00388">
    <property type="entry name" value="HisKA"/>
    <property type="match status" value="1"/>
</dbReference>
<protein>
    <recommendedName>
        <fullName evidence="15">Sensory/regulatory protein RpfC</fullName>
        <ecNumber evidence="3">2.7.13.3</ecNumber>
    </recommendedName>
</protein>
<dbReference type="CDD" id="cd16922">
    <property type="entry name" value="HATPase_EvgS-ArcB-TorS-like"/>
    <property type="match status" value="1"/>
</dbReference>
<keyword evidence="18" id="KW-0175">Coiled coil</keyword>
<evidence type="ECO:0000256" key="13">
    <source>
        <dbReference type="ARBA" id="ARBA00023136"/>
    </source>
</evidence>
<evidence type="ECO:0000256" key="10">
    <source>
        <dbReference type="ARBA" id="ARBA00022840"/>
    </source>
</evidence>
<dbReference type="SMART" id="SM00448">
    <property type="entry name" value="REC"/>
    <property type="match status" value="2"/>
</dbReference>
<reference evidence="24" key="1">
    <citation type="journal article" date="2021" name="Microb. Physiol.">
        <title>Proteogenomic Insights into the Physiology of Marine, Sulfate-Reducing, Filamentous Desulfonema limicola and Desulfonema magnum.</title>
        <authorList>
            <person name="Schnaars V."/>
            <person name="Wohlbrand L."/>
            <person name="Scheve S."/>
            <person name="Hinrichs C."/>
            <person name="Reinhardt R."/>
            <person name="Rabus R."/>
        </authorList>
    </citation>
    <scope>NUCLEOTIDE SEQUENCE</scope>
    <source>
        <strain evidence="24">4be13</strain>
    </source>
</reference>
<dbReference type="EMBL" id="CP061800">
    <property type="protein sequence ID" value="QTA87275.1"/>
    <property type="molecule type" value="Genomic_DNA"/>
</dbReference>
<evidence type="ECO:0000259" key="21">
    <source>
        <dbReference type="PROSITE" id="PS50110"/>
    </source>
</evidence>
<keyword evidence="12" id="KW-0902">Two-component regulatory system</keyword>
<keyword evidence="4" id="KW-1003">Cell membrane</keyword>
<evidence type="ECO:0000259" key="20">
    <source>
        <dbReference type="PROSITE" id="PS50109"/>
    </source>
</evidence>
<dbReference type="GO" id="GO:0005886">
    <property type="term" value="C:plasma membrane"/>
    <property type="evidence" value="ECO:0007669"/>
    <property type="project" value="UniProtKB-SubCell"/>
</dbReference>
<dbReference type="SUPFAM" id="SSF52172">
    <property type="entry name" value="CheY-like"/>
    <property type="match status" value="2"/>
</dbReference>
<proteinExistence type="predicted"/>
<feature type="domain" description="HPt" evidence="23">
    <location>
        <begin position="904"/>
        <end position="1002"/>
    </location>
</feature>
<dbReference type="Pfam" id="PF00512">
    <property type="entry name" value="HisKA"/>
    <property type="match status" value="1"/>
</dbReference>
<dbReference type="SMART" id="SM00387">
    <property type="entry name" value="HATPase_c"/>
    <property type="match status" value="1"/>
</dbReference>
<keyword evidence="10" id="KW-0067">ATP-binding</keyword>
<dbReference type="SUPFAM" id="SSF47384">
    <property type="entry name" value="Homodimeric domain of signal transducing histidine kinase"/>
    <property type="match status" value="1"/>
</dbReference>
<dbReference type="PROSITE" id="PS50894">
    <property type="entry name" value="HPT"/>
    <property type="match status" value="1"/>
</dbReference>
<dbReference type="AlphaFoldDB" id="A0A975BKU5"/>
<dbReference type="PROSITE" id="PS50110">
    <property type="entry name" value="RESPONSE_REGULATORY"/>
    <property type="match status" value="2"/>
</dbReference>